<proteinExistence type="predicted"/>
<protein>
    <submittedName>
        <fullName evidence="1">Uncharacterized protein</fullName>
    </submittedName>
</protein>
<dbReference type="EMBL" id="CM047943">
    <property type="protein sequence ID" value="KAI9900341.1"/>
    <property type="molecule type" value="Genomic_DNA"/>
</dbReference>
<name>A0ACC0V2G9_9HYPO</name>
<organism evidence="1 2">
    <name type="scientific">Trichothecium roseum</name>
    <dbReference type="NCBI Taxonomy" id="47278"/>
    <lineage>
        <taxon>Eukaryota</taxon>
        <taxon>Fungi</taxon>
        <taxon>Dikarya</taxon>
        <taxon>Ascomycota</taxon>
        <taxon>Pezizomycotina</taxon>
        <taxon>Sordariomycetes</taxon>
        <taxon>Hypocreomycetidae</taxon>
        <taxon>Hypocreales</taxon>
        <taxon>Hypocreales incertae sedis</taxon>
        <taxon>Trichothecium</taxon>
    </lineage>
</organism>
<dbReference type="Proteomes" id="UP001163324">
    <property type="component" value="Chromosome 4"/>
</dbReference>
<comment type="caution">
    <text evidence="1">The sequence shown here is derived from an EMBL/GenBank/DDBJ whole genome shotgun (WGS) entry which is preliminary data.</text>
</comment>
<evidence type="ECO:0000313" key="1">
    <source>
        <dbReference type="EMBL" id="KAI9900341.1"/>
    </source>
</evidence>
<accession>A0ACC0V2G9</accession>
<sequence length="459" mass="50451">MFDKITSASKKRDSKNFGLRRAVSTMEISRPMHPRRGGIPMTTSAQYGIAAAGPSSSIAQPAYVADRAPIPTGATQMEQIAPFALSSGPGIQAHTKSHHHGRLATSGPVELSEHHGYNVAPVNSPAYAQHKPKEVLATSADSNSRRVPVPSKRSHFTPSHIFSRVSSAFDRRAPRVDESRNKASLKRSSVATMDMSFDEGDDVSKKPKLPKLVAGQSRLKLASGSRRILRSERSLEKEDSELPELTRSLLEPESMYETFDEYGADNGGLYHDPHEPMSPFNIEEGFEDDIETRILVTIPEGASTPRETTKTTFLASISTPEKQSLLGNANHVDRNGSDTSMEINIQLSNSLLLDGQVRTKKHPSPSRATLRVLRAQLDFIFLRTGTLANNDDIDELARSLMSLDPAVVARRGRRAPQVAIRSHPSSGMELSAHRRISRVPRSVIFRPSTVDADREDELI</sequence>
<gene>
    <name evidence="1" type="ORF">N3K66_004603</name>
</gene>
<reference evidence="1" key="1">
    <citation type="submission" date="2022-10" db="EMBL/GenBank/DDBJ databases">
        <title>Complete Genome of Trichothecium roseum strain YXFP-22015, a Plant Pathogen Isolated from Citrus.</title>
        <authorList>
            <person name="Wang Y."/>
            <person name="Zhu L."/>
        </authorList>
    </citation>
    <scope>NUCLEOTIDE SEQUENCE</scope>
    <source>
        <strain evidence="1">YXFP-22015</strain>
    </source>
</reference>
<evidence type="ECO:0000313" key="2">
    <source>
        <dbReference type="Proteomes" id="UP001163324"/>
    </source>
</evidence>
<keyword evidence="2" id="KW-1185">Reference proteome</keyword>